<keyword evidence="5" id="KW-0378">Hydrolase</keyword>
<dbReference type="Proteomes" id="UP000049578">
    <property type="component" value="Unassembled WGS sequence"/>
</dbReference>
<accession>A0A0P6SK26</accession>
<dbReference type="Pfam" id="PF07261">
    <property type="entry name" value="DnaB_2"/>
    <property type="match status" value="1"/>
</dbReference>
<dbReference type="InterPro" id="IPR006343">
    <property type="entry name" value="DnaB/C_C"/>
</dbReference>
<evidence type="ECO:0000259" key="4">
    <source>
        <dbReference type="Pfam" id="PF25888"/>
    </source>
</evidence>
<comment type="caution">
    <text evidence="5">The sequence shown here is derived from an EMBL/GenBank/DDBJ whole genome shotgun (WGS) entry which is preliminary data.</text>
</comment>
<evidence type="ECO:0000256" key="2">
    <source>
        <dbReference type="SAM" id="MobiDB-lite"/>
    </source>
</evidence>
<name>A0A0P6SK26_9STRE</name>
<sequence length="390" mass="44397">MMKPIDAFYYVKHNKFQYDSSSLMQLYFPIIGADAVNLYQYLIHFFDDGAQAHKFGDILNHLQFGSKRLEDALVMLTAIDLLVLYQLPDGYLIKLNPPLGNEAFLNNPIYSRLLEQKIGDLALSELQIVIPSQAKNISKKFSDVFGGISPKTKSVAKTKNQFDLDSFKNLMNRDGLQFEDDNQDVIDLYSISEQYGMTWFETYHLAKDTAVGGKIRPKRMLQQKNQANKPKETTVFSPPEQVILREAKSSTPALFLAKIKKARQASVTKDEENLLVSLAEMNLLDEVINIMVLYTFNKTKSANLKKSYILKIANDFSYQGVTTAEDAILKLRAFAERKESSTSKKTQVSNVPKWSNPDYQENTSQEEQVQLDQFKQAALRRLENLKKGGD</sequence>
<feature type="region of interest" description="Disordered" evidence="2">
    <location>
        <begin position="342"/>
        <end position="369"/>
    </location>
</feature>
<keyword evidence="5" id="KW-0347">Helicase</keyword>
<dbReference type="RefSeq" id="WP_054279216.1">
    <property type="nucleotide sequence ID" value="NZ_LHQM01000045.1"/>
</dbReference>
<protein>
    <submittedName>
        <fullName evidence="5">Helicase loader</fullName>
    </submittedName>
</protein>
<dbReference type="InterPro" id="IPR058660">
    <property type="entry name" value="WHD_DnaB"/>
</dbReference>
<dbReference type="EMBL" id="LHQM01000045">
    <property type="protein sequence ID" value="KPJ21810.1"/>
    <property type="molecule type" value="Genomic_DNA"/>
</dbReference>
<comment type="similarity">
    <text evidence="1">Belongs to the DnaB/DnaD family.</text>
</comment>
<dbReference type="PATRIC" id="fig|119224.3.peg.1307"/>
<keyword evidence="5" id="KW-0067">ATP-binding</keyword>
<gene>
    <name evidence="5" type="ORF">AKK44_07785</name>
</gene>
<dbReference type="GO" id="GO:0004386">
    <property type="term" value="F:helicase activity"/>
    <property type="evidence" value="ECO:0007669"/>
    <property type="project" value="UniProtKB-KW"/>
</dbReference>
<keyword evidence="6" id="KW-1185">Reference proteome</keyword>
<dbReference type="Pfam" id="PF25888">
    <property type="entry name" value="WHD_DnaB"/>
    <property type="match status" value="1"/>
</dbReference>
<dbReference type="AlphaFoldDB" id="A0A0P6SK26"/>
<reference evidence="5 6" key="1">
    <citation type="submission" date="2015-08" db="EMBL/GenBank/DDBJ databases">
        <title>Genome sequence of Streptococcus phocae subsp. phocae ATCC 51973T isolated from liver specimen obtained from seal.</title>
        <authorList>
            <person name="Avendano-Herrera R."/>
        </authorList>
    </citation>
    <scope>NUCLEOTIDE SEQUENCE [LARGE SCALE GENOMIC DNA]</scope>
    <source>
        <strain evidence="5 6">ATCC 51973</strain>
    </source>
</reference>
<feature type="compositionally biased region" description="Polar residues" evidence="2">
    <location>
        <begin position="343"/>
        <end position="369"/>
    </location>
</feature>
<proteinExistence type="inferred from homology"/>
<evidence type="ECO:0000313" key="5">
    <source>
        <dbReference type="EMBL" id="KPJ21810.1"/>
    </source>
</evidence>
<evidence type="ECO:0000313" key="6">
    <source>
        <dbReference type="Proteomes" id="UP000049578"/>
    </source>
</evidence>
<feature type="domain" description="Replicative helicase loading/DNA remodeling protein DnaB N-terminal winged helix" evidence="4">
    <location>
        <begin position="2"/>
        <end position="226"/>
    </location>
</feature>
<feature type="domain" description="DnaB/C C-terminal" evidence="3">
    <location>
        <begin position="264"/>
        <end position="328"/>
    </location>
</feature>
<keyword evidence="5" id="KW-0547">Nucleotide-binding</keyword>
<evidence type="ECO:0000259" key="3">
    <source>
        <dbReference type="Pfam" id="PF07261"/>
    </source>
</evidence>
<dbReference type="STRING" id="119224.AKK44_07785"/>
<evidence type="ECO:0000256" key="1">
    <source>
        <dbReference type="ARBA" id="ARBA00093462"/>
    </source>
</evidence>
<organism evidence="5 6">
    <name type="scientific">Streptococcus phocae</name>
    <dbReference type="NCBI Taxonomy" id="119224"/>
    <lineage>
        <taxon>Bacteria</taxon>
        <taxon>Bacillati</taxon>
        <taxon>Bacillota</taxon>
        <taxon>Bacilli</taxon>
        <taxon>Lactobacillales</taxon>
        <taxon>Streptococcaceae</taxon>
        <taxon>Streptococcus</taxon>
    </lineage>
</organism>